<organism evidence="1 2">
    <name type="scientific">Monoglobus pectinilyticus</name>
    <dbReference type="NCBI Taxonomy" id="1981510"/>
    <lineage>
        <taxon>Bacteria</taxon>
        <taxon>Bacillati</taxon>
        <taxon>Bacillota</taxon>
        <taxon>Clostridia</taxon>
        <taxon>Monoglobales</taxon>
        <taxon>Monoglobaceae</taxon>
        <taxon>Monoglobus</taxon>
    </lineage>
</organism>
<dbReference type="InterPro" id="IPR036614">
    <property type="entry name" value="RusA-like_sf"/>
</dbReference>
<dbReference type="Pfam" id="PF05866">
    <property type="entry name" value="RusA"/>
    <property type="match status" value="1"/>
</dbReference>
<accession>A0A2K9P469</accession>
<name>A0A2K9P469_9FIRM</name>
<dbReference type="AlphaFoldDB" id="A0A2K9P469"/>
<proteinExistence type="predicted"/>
<dbReference type="InterPro" id="IPR008822">
    <property type="entry name" value="Endonuclease_RusA-like"/>
</dbReference>
<evidence type="ECO:0000313" key="1">
    <source>
        <dbReference type="EMBL" id="AUO19619.1"/>
    </source>
</evidence>
<dbReference type="EMBL" id="CP020991">
    <property type="protein sequence ID" value="AUO19619.1"/>
    <property type="molecule type" value="Genomic_DNA"/>
</dbReference>
<dbReference type="Gene3D" id="3.30.1330.70">
    <property type="entry name" value="Holliday junction resolvase RusA"/>
    <property type="match status" value="1"/>
</dbReference>
<dbReference type="Proteomes" id="UP000235589">
    <property type="component" value="Chromosome"/>
</dbReference>
<evidence type="ECO:0000313" key="2">
    <source>
        <dbReference type="Proteomes" id="UP000235589"/>
    </source>
</evidence>
<sequence length="122" mass="14055">MIKFTISGRLPSLNDYINVCRHNKYKAAAFKKRIDTQIISEIRKQRIGKAKTPAYIEFLWVEKDRRRDLDNIYSGKKYILDALQTAGVIPNDSQKYVMGLVDMIAFDKANPRVEVTICSVDV</sequence>
<reference evidence="1 2" key="1">
    <citation type="submission" date="2017-04" db="EMBL/GenBank/DDBJ databases">
        <title>Monoglobus pectinilyticus 14 draft genome.</title>
        <authorList>
            <person name="Kim C."/>
            <person name="Rosendale D.I."/>
            <person name="Kelly W.J."/>
            <person name="Tannock G.W."/>
            <person name="Patchett M.L."/>
            <person name="Jordens J.Z."/>
        </authorList>
    </citation>
    <scope>NUCLEOTIDE SEQUENCE [LARGE SCALE GENOMIC DNA]</scope>
    <source>
        <strain evidence="1 2">14</strain>
    </source>
</reference>
<dbReference type="KEGG" id="mpec:B9O19_01459"/>
<dbReference type="GeneID" id="98062855"/>
<dbReference type="GO" id="GO:0000287">
    <property type="term" value="F:magnesium ion binding"/>
    <property type="evidence" value="ECO:0007669"/>
    <property type="project" value="InterPro"/>
</dbReference>
<dbReference type="OrthoDB" id="2087700at2"/>
<keyword evidence="2" id="KW-1185">Reference proteome</keyword>
<protein>
    <submittedName>
        <fullName evidence="1">Uncharacterized protein</fullName>
    </submittedName>
</protein>
<dbReference type="GO" id="GO:0006310">
    <property type="term" value="P:DNA recombination"/>
    <property type="evidence" value="ECO:0007669"/>
    <property type="project" value="InterPro"/>
</dbReference>
<dbReference type="SUPFAM" id="SSF103084">
    <property type="entry name" value="Holliday junction resolvase RusA"/>
    <property type="match status" value="1"/>
</dbReference>
<dbReference type="RefSeq" id="WP_102365811.1">
    <property type="nucleotide sequence ID" value="NZ_CP020991.1"/>
</dbReference>
<dbReference type="GO" id="GO:0006281">
    <property type="term" value="P:DNA repair"/>
    <property type="evidence" value="ECO:0007669"/>
    <property type="project" value="InterPro"/>
</dbReference>
<gene>
    <name evidence="1" type="ORF">B9O19_01459</name>
</gene>